<feature type="transmembrane region" description="Helical" evidence="19">
    <location>
        <begin position="227"/>
        <end position="260"/>
    </location>
</feature>
<dbReference type="GO" id="GO:0004190">
    <property type="term" value="F:aspartic-type endopeptidase activity"/>
    <property type="evidence" value="ECO:0007669"/>
    <property type="project" value="UniProtKB-EC"/>
</dbReference>
<keyword evidence="5 18" id="KW-0489">Methyltransferase</keyword>
<keyword evidence="9 18" id="KW-0812">Transmembrane</keyword>
<keyword evidence="7 18" id="KW-0808">Transferase</keyword>
<comment type="caution">
    <text evidence="22">The sequence shown here is derived from an EMBL/GenBank/DDBJ whole genome shotgun (WGS) entry which is preliminary data.</text>
</comment>
<dbReference type="PRINTS" id="PR00864">
    <property type="entry name" value="PREPILNPTASE"/>
</dbReference>
<evidence type="ECO:0000256" key="1">
    <source>
        <dbReference type="ARBA" id="ARBA00004429"/>
    </source>
</evidence>
<feature type="transmembrane region" description="Helical" evidence="19">
    <location>
        <begin position="194"/>
        <end position="215"/>
    </location>
</feature>
<dbReference type="GO" id="GO:0005886">
    <property type="term" value="C:plasma membrane"/>
    <property type="evidence" value="ECO:0007669"/>
    <property type="project" value="UniProtKB-SubCell"/>
</dbReference>
<evidence type="ECO:0000256" key="19">
    <source>
        <dbReference type="SAM" id="Phobius"/>
    </source>
</evidence>
<dbReference type="AlphaFoldDB" id="A0A545U0S8"/>
<comment type="function">
    <text evidence="18">Plays an essential role in type IV pili and type II pseudopili formation by proteolytically removing the leader sequence from substrate proteins and subsequently monomethylating the alpha-amino group of the newly exposed N-terminal phenylalanine.</text>
</comment>
<accession>A0A545U0S8</accession>
<dbReference type="Proteomes" id="UP000315439">
    <property type="component" value="Unassembled WGS sequence"/>
</dbReference>
<gene>
    <name evidence="22" type="ORF">FLL46_23650</name>
</gene>
<evidence type="ECO:0000256" key="12">
    <source>
        <dbReference type="ARBA" id="ARBA00023136"/>
    </source>
</evidence>
<evidence type="ECO:0000256" key="14">
    <source>
        <dbReference type="ARBA" id="ARBA00050401"/>
    </source>
</evidence>
<organism evidence="22 23">
    <name type="scientific">Aliikangiella coralliicola</name>
    <dbReference type="NCBI Taxonomy" id="2592383"/>
    <lineage>
        <taxon>Bacteria</taxon>
        <taxon>Pseudomonadati</taxon>
        <taxon>Pseudomonadota</taxon>
        <taxon>Gammaproteobacteria</taxon>
        <taxon>Oceanospirillales</taxon>
        <taxon>Pleioneaceae</taxon>
        <taxon>Aliikangiella</taxon>
    </lineage>
</organism>
<dbReference type="Gene3D" id="1.20.120.1220">
    <property type="match status" value="1"/>
</dbReference>
<feature type="transmembrane region" description="Helical" evidence="19">
    <location>
        <begin position="272"/>
        <end position="291"/>
    </location>
</feature>
<dbReference type="InterPro" id="IPR010627">
    <property type="entry name" value="Prepilin_pept_A24_N"/>
</dbReference>
<evidence type="ECO:0000313" key="22">
    <source>
        <dbReference type="EMBL" id="TQV83013.1"/>
    </source>
</evidence>
<comment type="similarity">
    <text evidence="2 17">Belongs to the peptidase A24 family.</text>
</comment>
<evidence type="ECO:0000256" key="6">
    <source>
        <dbReference type="ARBA" id="ARBA00022670"/>
    </source>
</evidence>
<keyword evidence="3" id="KW-1003">Cell membrane</keyword>
<feature type="transmembrane region" description="Helical" evidence="19">
    <location>
        <begin position="171"/>
        <end position="188"/>
    </location>
</feature>
<evidence type="ECO:0000256" key="7">
    <source>
        <dbReference type="ARBA" id="ARBA00022679"/>
    </source>
</evidence>
<dbReference type="GO" id="GO:0032259">
    <property type="term" value="P:methylation"/>
    <property type="evidence" value="ECO:0007669"/>
    <property type="project" value="UniProtKB-KW"/>
</dbReference>
<proteinExistence type="inferred from homology"/>
<evidence type="ECO:0000313" key="23">
    <source>
        <dbReference type="Proteomes" id="UP000315439"/>
    </source>
</evidence>
<evidence type="ECO:0000256" key="18">
    <source>
        <dbReference type="RuleBase" id="RU003794"/>
    </source>
</evidence>
<evidence type="ECO:0000256" key="13">
    <source>
        <dbReference type="ARBA" id="ARBA00023268"/>
    </source>
</evidence>
<evidence type="ECO:0000256" key="4">
    <source>
        <dbReference type="ARBA" id="ARBA00022519"/>
    </source>
</evidence>
<evidence type="ECO:0000259" key="21">
    <source>
        <dbReference type="Pfam" id="PF06750"/>
    </source>
</evidence>
<keyword evidence="11 19" id="KW-1133">Transmembrane helix</keyword>
<dbReference type="GO" id="GO:0008168">
    <property type="term" value="F:methyltransferase activity"/>
    <property type="evidence" value="ECO:0007669"/>
    <property type="project" value="UniProtKB-KW"/>
</dbReference>
<evidence type="ECO:0000256" key="3">
    <source>
        <dbReference type="ARBA" id="ARBA00022475"/>
    </source>
</evidence>
<evidence type="ECO:0000256" key="10">
    <source>
        <dbReference type="ARBA" id="ARBA00022801"/>
    </source>
</evidence>
<keyword evidence="23" id="KW-1185">Reference proteome</keyword>
<dbReference type="Pfam" id="PF06750">
    <property type="entry name" value="A24_N_bact"/>
    <property type="match status" value="1"/>
</dbReference>
<feature type="transmembrane region" description="Helical" evidence="19">
    <location>
        <begin position="143"/>
        <end position="159"/>
    </location>
</feature>
<evidence type="ECO:0000256" key="2">
    <source>
        <dbReference type="ARBA" id="ARBA00005801"/>
    </source>
</evidence>
<dbReference type="EC" id="2.1.1.-" evidence="18"/>
<dbReference type="InterPro" id="IPR000045">
    <property type="entry name" value="Prepilin_IV_endopep_pep"/>
</dbReference>
<protein>
    <recommendedName>
        <fullName evidence="16 18">Prepilin leader peptidase/N-methyltransferase</fullName>
        <ecNumber evidence="18">2.1.1.-</ecNumber>
        <ecNumber evidence="15 18">3.4.23.43</ecNumber>
    </recommendedName>
</protein>
<feature type="domain" description="Prepilin peptidase A24 N-terminal" evidence="21">
    <location>
        <begin position="21"/>
        <end position="137"/>
    </location>
</feature>
<evidence type="ECO:0000256" key="15">
    <source>
        <dbReference type="ARBA" id="ARBA00067082"/>
    </source>
</evidence>
<dbReference type="GO" id="GO:0006465">
    <property type="term" value="P:signal peptide processing"/>
    <property type="evidence" value="ECO:0007669"/>
    <property type="project" value="TreeGrafter"/>
</dbReference>
<evidence type="ECO:0000256" key="16">
    <source>
        <dbReference type="ARBA" id="ARBA00071870"/>
    </source>
</evidence>
<sequence>MNQIIQTLEYYPAALTITTMVFGLLVGSFLNVVIYRYPVMLFREWESMAKDVLKDRGFTLSPPKEAVDKQPEKFNLVVPRSTCPKCDHKITALENIPVISYLFLKGACRNCSSKISLRYPFIELLTGITFALCSWHFGFSWSLLFALIITAYFISMSMIDIDHQILPDSMTIPLLWLALLTSTQSLYVPLGDAVIGAAAGYMVLWSIYWLFKLITGKEGMGYGDFKLLAVIGALVGWQKLGLVVVLSAGVGAVLGGIILLVQNKDSQTKIPFGPYLAVSGWITFLWGDMLMKQYLDLVGL</sequence>
<keyword evidence="4" id="KW-0997">Cell inner membrane</keyword>
<comment type="catalytic activity">
    <reaction evidence="14 18">
        <text>Typically cleaves a -Gly-|-Phe- bond to release an N-terminal, basic peptide of 5-8 residues from type IV prepilin, and then N-methylates the new N-terminal amino group, the methyl donor being S-adenosyl-L-methionine.</text>
        <dbReference type="EC" id="3.4.23.43"/>
    </reaction>
</comment>
<keyword evidence="10 18" id="KW-0378">Hydrolase</keyword>
<dbReference type="EC" id="3.4.23.43" evidence="15 18"/>
<dbReference type="PANTHER" id="PTHR30487">
    <property type="entry name" value="TYPE 4 PREPILIN-LIKE PROTEINS LEADER PEPTIDE-PROCESSING ENZYME"/>
    <property type="match status" value="1"/>
</dbReference>
<evidence type="ECO:0000256" key="17">
    <source>
        <dbReference type="RuleBase" id="RU003793"/>
    </source>
</evidence>
<keyword evidence="12 19" id="KW-0472">Membrane</keyword>
<dbReference type="Pfam" id="PF01478">
    <property type="entry name" value="Peptidase_A24"/>
    <property type="match status" value="1"/>
</dbReference>
<evidence type="ECO:0000256" key="9">
    <source>
        <dbReference type="ARBA" id="ARBA00022692"/>
    </source>
</evidence>
<dbReference type="FunFam" id="1.20.120.1220:FF:000001">
    <property type="entry name" value="Type 4 prepilin-like proteins leader peptide-processing enzyme"/>
    <property type="match status" value="1"/>
</dbReference>
<evidence type="ECO:0000256" key="11">
    <source>
        <dbReference type="ARBA" id="ARBA00022989"/>
    </source>
</evidence>
<keyword evidence="13 18" id="KW-0511">Multifunctional enzyme</keyword>
<dbReference type="PANTHER" id="PTHR30487:SF0">
    <property type="entry name" value="PREPILIN LEADER PEPTIDASE_N-METHYLTRANSFERASE-RELATED"/>
    <property type="match status" value="1"/>
</dbReference>
<evidence type="ECO:0000256" key="8">
    <source>
        <dbReference type="ARBA" id="ARBA00022691"/>
    </source>
</evidence>
<dbReference type="OrthoDB" id="9789291at2"/>
<dbReference type="InterPro" id="IPR050882">
    <property type="entry name" value="Prepilin_peptidase/N-MTase"/>
</dbReference>
<evidence type="ECO:0000259" key="20">
    <source>
        <dbReference type="Pfam" id="PF01478"/>
    </source>
</evidence>
<keyword evidence="6 18" id="KW-0645">Protease</keyword>
<evidence type="ECO:0000256" key="5">
    <source>
        <dbReference type="ARBA" id="ARBA00022603"/>
    </source>
</evidence>
<feature type="domain" description="Prepilin type IV endopeptidase peptidase" evidence="20">
    <location>
        <begin position="148"/>
        <end position="255"/>
    </location>
</feature>
<keyword evidence="8" id="KW-0949">S-adenosyl-L-methionine</keyword>
<feature type="transmembrane region" description="Helical" evidence="19">
    <location>
        <begin position="12"/>
        <end position="34"/>
    </location>
</feature>
<dbReference type="InterPro" id="IPR014032">
    <property type="entry name" value="Peptidase_A24A_bac"/>
</dbReference>
<reference evidence="22 23" key="1">
    <citation type="submission" date="2019-07" db="EMBL/GenBank/DDBJ databases">
        <title>Draft genome for Aliikangiella sp. M105.</title>
        <authorList>
            <person name="Wang G."/>
        </authorList>
    </citation>
    <scope>NUCLEOTIDE SEQUENCE [LARGE SCALE GENOMIC DNA]</scope>
    <source>
        <strain evidence="22 23">M105</strain>
    </source>
</reference>
<name>A0A545U0S8_9GAMM</name>
<comment type="subcellular location">
    <subcellularLocation>
        <location evidence="1">Cell inner membrane</location>
        <topology evidence="1">Multi-pass membrane protein</topology>
    </subcellularLocation>
    <subcellularLocation>
        <location evidence="18">Cell membrane</location>
        <topology evidence="18">Multi-pass membrane protein</topology>
    </subcellularLocation>
</comment>
<dbReference type="EMBL" id="VIKS01000015">
    <property type="protein sequence ID" value="TQV83013.1"/>
    <property type="molecule type" value="Genomic_DNA"/>
</dbReference>